<comment type="pathway">
    <text evidence="1">Carbohydrate degradation; glycolysis; D-glyceraldehyde 3-phosphate and glycerone phosphate from D-glucose: step 1/4.</text>
</comment>
<dbReference type="GO" id="GO:0006096">
    <property type="term" value="P:glycolytic process"/>
    <property type="evidence" value="ECO:0007669"/>
    <property type="project" value="UniProtKB-KW"/>
</dbReference>
<dbReference type="PANTHER" id="PTHR19443">
    <property type="entry name" value="HEXOKINASE"/>
    <property type="match status" value="1"/>
</dbReference>
<keyword evidence="7 9" id="KW-0067">ATP-binding</keyword>
<dbReference type="PANTHER" id="PTHR19443:SF85">
    <property type="entry name" value="HEXOKINASE-1"/>
    <property type="match status" value="1"/>
</dbReference>
<gene>
    <name evidence="11" type="primary">HXK1</name>
    <name evidence="11" type="ORF">CR513_16846</name>
</gene>
<evidence type="ECO:0000313" key="11">
    <source>
        <dbReference type="EMBL" id="RDY00025.1"/>
    </source>
</evidence>
<evidence type="ECO:0000256" key="5">
    <source>
        <dbReference type="ARBA" id="ARBA00022741"/>
    </source>
</evidence>
<keyword evidence="6 9" id="KW-0418">Kinase</keyword>
<dbReference type="InterPro" id="IPR043129">
    <property type="entry name" value="ATPase_NBD"/>
</dbReference>
<dbReference type="GO" id="GO:0008865">
    <property type="term" value="F:fructokinase activity"/>
    <property type="evidence" value="ECO:0007669"/>
    <property type="project" value="TreeGrafter"/>
</dbReference>
<dbReference type="GO" id="GO:0004340">
    <property type="term" value="F:glucokinase activity"/>
    <property type="evidence" value="ECO:0007669"/>
    <property type="project" value="TreeGrafter"/>
</dbReference>
<dbReference type="UniPathway" id="UPA00242"/>
<dbReference type="Proteomes" id="UP000257109">
    <property type="component" value="Unassembled WGS sequence"/>
</dbReference>
<dbReference type="Gene3D" id="3.40.367.20">
    <property type="match status" value="1"/>
</dbReference>
<dbReference type="GO" id="GO:0006006">
    <property type="term" value="P:glucose metabolic process"/>
    <property type="evidence" value="ECO:0007669"/>
    <property type="project" value="TreeGrafter"/>
</dbReference>
<organism evidence="11 12">
    <name type="scientific">Mucuna pruriens</name>
    <name type="common">Velvet bean</name>
    <name type="synonym">Dolichos pruriens</name>
    <dbReference type="NCBI Taxonomy" id="157652"/>
    <lineage>
        <taxon>Eukaryota</taxon>
        <taxon>Viridiplantae</taxon>
        <taxon>Streptophyta</taxon>
        <taxon>Embryophyta</taxon>
        <taxon>Tracheophyta</taxon>
        <taxon>Spermatophyta</taxon>
        <taxon>Magnoliopsida</taxon>
        <taxon>eudicotyledons</taxon>
        <taxon>Gunneridae</taxon>
        <taxon>Pentapetalae</taxon>
        <taxon>rosids</taxon>
        <taxon>fabids</taxon>
        <taxon>Fabales</taxon>
        <taxon>Fabaceae</taxon>
        <taxon>Papilionoideae</taxon>
        <taxon>50 kb inversion clade</taxon>
        <taxon>NPAAA clade</taxon>
        <taxon>indigoferoid/millettioid clade</taxon>
        <taxon>Phaseoleae</taxon>
        <taxon>Mucuna</taxon>
    </lineage>
</organism>
<dbReference type="OrthoDB" id="419537at2759"/>
<dbReference type="GO" id="GO:0001678">
    <property type="term" value="P:intracellular glucose homeostasis"/>
    <property type="evidence" value="ECO:0007669"/>
    <property type="project" value="InterPro"/>
</dbReference>
<dbReference type="GO" id="GO:0005739">
    <property type="term" value="C:mitochondrion"/>
    <property type="evidence" value="ECO:0007669"/>
    <property type="project" value="TreeGrafter"/>
</dbReference>
<feature type="domain" description="Hexokinase C-terminal" evidence="10">
    <location>
        <begin position="33"/>
        <end position="294"/>
    </location>
</feature>
<dbReference type="PRINTS" id="PR00475">
    <property type="entry name" value="HEXOKINASE"/>
</dbReference>
<evidence type="ECO:0000256" key="9">
    <source>
        <dbReference type="RuleBase" id="RU362007"/>
    </source>
</evidence>
<evidence type="ECO:0000256" key="1">
    <source>
        <dbReference type="ARBA" id="ARBA00004888"/>
    </source>
</evidence>
<dbReference type="SUPFAM" id="SSF53067">
    <property type="entry name" value="Actin-like ATPase domain"/>
    <property type="match status" value="1"/>
</dbReference>
<evidence type="ECO:0000256" key="2">
    <source>
        <dbReference type="ARBA" id="ARBA00005028"/>
    </source>
</evidence>
<reference evidence="11" key="1">
    <citation type="submission" date="2018-05" db="EMBL/GenBank/DDBJ databases">
        <title>Draft genome of Mucuna pruriens seed.</title>
        <authorList>
            <person name="Nnadi N.E."/>
            <person name="Vos R."/>
            <person name="Hasami M.H."/>
            <person name="Devisetty U.K."/>
            <person name="Aguiy J.C."/>
        </authorList>
    </citation>
    <scope>NUCLEOTIDE SEQUENCE [LARGE SCALE GENOMIC DNA]</scope>
    <source>
        <strain evidence="11">JCA_2017</strain>
    </source>
</reference>
<name>A0A371HB98_MUCPR</name>
<evidence type="ECO:0000256" key="4">
    <source>
        <dbReference type="ARBA" id="ARBA00022679"/>
    </source>
</evidence>
<keyword evidence="8 9" id="KW-0324">Glycolysis</keyword>
<keyword evidence="5 9" id="KW-0547">Nucleotide-binding</keyword>
<comment type="similarity">
    <text evidence="3 9">Belongs to the hexokinase family.</text>
</comment>
<dbReference type="PROSITE" id="PS51748">
    <property type="entry name" value="HEXOKINASE_2"/>
    <property type="match status" value="1"/>
</dbReference>
<evidence type="ECO:0000256" key="6">
    <source>
        <dbReference type="ARBA" id="ARBA00022777"/>
    </source>
</evidence>
<comment type="caution">
    <text evidence="11">The sequence shown here is derived from an EMBL/GenBank/DDBJ whole genome shotgun (WGS) entry which is preliminary data.</text>
</comment>
<protein>
    <recommendedName>
        <fullName evidence="9">Phosphotransferase</fullName>
        <ecNumber evidence="9">2.7.1.-</ecNumber>
    </recommendedName>
</protein>
<dbReference type="GO" id="GO:0005524">
    <property type="term" value="F:ATP binding"/>
    <property type="evidence" value="ECO:0007669"/>
    <property type="project" value="UniProtKB-UniRule"/>
</dbReference>
<feature type="non-terminal residue" evidence="11">
    <location>
        <position position="1"/>
    </location>
</feature>
<evidence type="ECO:0000259" key="10">
    <source>
        <dbReference type="Pfam" id="PF03727"/>
    </source>
</evidence>
<dbReference type="AlphaFoldDB" id="A0A371HB98"/>
<dbReference type="Pfam" id="PF03727">
    <property type="entry name" value="Hexokinase_2"/>
    <property type="match status" value="1"/>
</dbReference>
<proteinExistence type="inferred from homology"/>
<sequence>MQRQGLDMRVTALVNDTVRTLAGGRYTNKNVIAAIILGTGTNAAYVERAQAIPKWHGPLPKSGEMAINMEWGNFGSSHLPLTEYDYALDAESLNPGDQIIEKIVSGMYLEDIVRRVLCKMAEEACFFGDNVSPKLKVPFMLRYNVRRTTSQHCQCDFHWMCRTPDMSAIHHDSSADLNVVGSKLKNIFEICDSSLEVRKVVMEICNIVATRGARLSAAGILGILKKLEKDSISEVEGQKNVIAIDGGLYEHYYTEYSKCLENTLKELIGEDVSESVIIEHSNDGSGIGAALIAASHSQCLDG</sequence>
<dbReference type="InterPro" id="IPR001312">
    <property type="entry name" value="Hexokinase"/>
</dbReference>
<evidence type="ECO:0000313" key="12">
    <source>
        <dbReference type="Proteomes" id="UP000257109"/>
    </source>
</evidence>
<dbReference type="STRING" id="157652.A0A371HB98"/>
<comment type="pathway">
    <text evidence="2">Carbohydrate metabolism; hexose metabolism.</text>
</comment>
<accession>A0A371HB98</accession>
<dbReference type="EMBL" id="QJKJ01003086">
    <property type="protein sequence ID" value="RDY00025.1"/>
    <property type="molecule type" value="Genomic_DNA"/>
</dbReference>
<evidence type="ECO:0000256" key="3">
    <source>
        <dbReference type="ARBA" id="ARBA00009225"/>
    </source>
</evidence>
<dbReference type="InterPro" id="IPR022673">
    <property type="entry name" value="Hexokinase_C"/>
</dbReference>
<evidence type="ECO:0000256" key="8">
    <source>
        <dbReference type="ARBA" id="ARBA00023152"/>
    </source>
</evidence>
<dbReference type="GO" id="GO:0005536">
    <property type="term" value="F:D-glucose binding"/>
    <property type="evidence" value="ECO:0007669"/>
    <property type="project" value="InterPro"/>
</dbReference>
<dbReference type="FunFam" id="3.40.367.20:FF:000003">
    <property type="entry name" value="Phosphotransferase"/>
    <property type="match status" value="1"/>
</dbReference>
<keyword evidence="4 9" id="KW-0808">Transferase</keyword>
<dbReference type="EC" id="2.7.1.-" evidence="9"/>
<dbReference type="GO" id="GO:0005829">
    <property type="term" value="C:cytosol"/>
    <property type="evidence" value="ECO:0007669"/>
    <property type="project" value="TreeGrafter"/>
</dbReference>
<evidence type="ECO:0000256" key="7">
    <source>
        <dbReference type="ARBA" id="ARBA00022840"/>
    </source>
</evidence>
<keyword evidence="12" id="KW-1185">Reference proteome</keyword>